<dbReference type="GeneID" id="27334982"/>
<gene>
    <name evidence="7" type="ORF">PV08_07899</name>
</gene>
<organism evidence="7 8">
    <name type="scientific">Exophiala spinifera</name>
    <dbReference type="NCBI Taxonomy" id="91928"/>
    <lineage>
        <taxon>Eukaryota</taxon>
        <taxon>Fungi</taxon>
        <taxon>Dikarya</taxon>
        <taxon>Ascomycota</taxon>
        <taxon>Pezizomycotina</taxon>
        <taxon>Eurotiomycetes</taxon>
        <taxon>Chaetothyriomycetidae</taxon>
        <taxon>Chaetothyriales</taxon>
        <taxon>Herpotrichiellaceae</taxon>
        <taxon>Exophiala</taxon>
    </lineage>
</organism>
<accession>A0A0D1ZQP7</accession>
<feature type="transmembrane region" description="Helical" evidence="6">
    <location>
        <begin position="126"/>
        <end position="148"/>
    </location>
</feature>
<feature type="transmembrane region" description="Helical" evidence="6">
    <location>
        <begin position="216"/>
        <end position="241"/>
    </location>
</feature>
<evidence type="ECO:0000256" key="5">
    <source>
        <dbReference type="SAM" id="MobiDB-lite"/>
    </source>
</evidence>
<sequence>MAPIGAAGGSVFPGFFVQLLDWKWLYFFLAMVGTVVFLVFALIVPGEPEPMNPGGHIDYLGGFLGVTGLILFNFVWNQAPVVGRDTPYIYILLIVSILVFAAFVAWEWKGTKFPILPLSLFQAPTFSAMIVAAFLTFMSVGIVTWYITVININIRHYTIFEDAASYATLAVCGACAALLSAVCIRVLPAQAIMVIGSLGSGCALILVATSPAHQTYWAQFFPALMLTALGPDFLFTASQIVASNSVSRQQQGVAGSFIGTLLAYGLSTGLGFAGTVDVYTKRSGKDELGGHRRALWLGVGFAFTASIVAVLFVRIPKDTREGWDEEKSDSETRAPVPVHRSA</sequence>
<dbReference type="AlphaFoldDB" id="A0A0D1ZQP7"/>
<proteinExistence type="predicted"/>
<dbReference type="EMBL" id="KN847496">
    <property type="protein sequence ID" value="KIW15112.1"/>
    <property type="molecule type" value="Genomic_DNA"/>
</dbReference>
<feature type="transmembrane region" description="Helical" evidence="6">
    <location>
        <begin position="191"/>
        <end position="210"/>
    </location>
</feature>
<dbReference type="Pfam" id="PF07690">
    <property type="entry name" value="MFS_1"/>
    <property type="match status" value="1"/>
</dbReference>
<evidence type="ECO:0000313" key="8">
    <source>
        <dbReference type="Proteomes" id="UP000053328"/>
    </source>
</evidence>
<dbReference type="GO" id="GO:0016020">
    <property type="term" value="C:membrane"/>
    <property type="evidence" value="ECO:0007669"/>
    <property type="project" value="UniProtKB-SubCell"/>
</dbReference>
<keyword evidence="8" id="KW-1185">Reference proteome</keyword>
<feature type="transmembrane region" description="Helical" evidence="6">
    <location>
        <begin position="294"/>
        <end position="313"/>
    </location>
</feature>
<evidence type="ECO:0000256" key="2">
    <source>
        <dbReference type="ARBA" id="ARBA00022692"/>
    </source>
</evidence>
<keyword evidence="2 6" id="KW-0812">Transmembrane</keyword>
<reference evidence="7 8" key="1">
    <citation type="submission" date="2015-01" db="EMBL/GenBank/DDBJ databases">
        <title>The Genome Sequence of Exophiala spinifera CBS89968.</title>
        <authorList>
            <consortium name="The Broad Institute Genomics Platform"/>
            <person name="Cuomo C."/>
            <person name="de Hoog S."/>
            <person name="Gorbushina A."/>
            <person name="Stielow B."/>
            <person name="Teixiera M."/>
            <person name="Abouelleil A."/>
            <person name="Chapman S.B."/>
            <person name="Priest M."/>
            <person name="Young S.K."/>
            <person name="Wortman J."/>
            <person name="Nusbaum C."/>
            <person name="Birren B."/>
        </authorList>
    </citation>
    <scope>NUCLEOTIDE SEQUENCE [LARGE SCALE GENOMIC DNA]</scope>
    <source>
        <strain evidence="7 8">CBS 89968</strain>
    </source>
</reference>
<feature type="transmembrane region" description="Helical" evidence="6">
    <location>
        <begin position="24"/>
        <end position="45"/>
    </location>
</feature>
<feature type="region of interest" description="Disordered" evidence="5">
    <location>
        <begin position="321"/>
        <end position="342"/>
    </location>
</feature>
<dbReference type="Gene3D" id="1.20.1250.20">
    <property type="entry name" value="MFS general substrate transporter like domains"/>
    <property type="match status" value="1"/>
</dbReference>
<dbReference type="SUPFAM" id="SSF103473">
    <property type="entry name" value="MFS general substrate transporter"/>
    <property type="match status" value="1"/>
</dbReference>
<dbReference type="HOGENOM" id="CLU_000960_27_4_1"/>
<dbReference type="PANTHER" id="PTHR42718:SF41">
    <property type="entry name" value="MFS TRANSPORTER OF UNKOWN SPECIFICITY (AFU_ORTHOLOGUE AFUA_5G09940)-RELATED"/>
    <property type="match status" value="1"/>
</dbReference>
<dbReference type="InterPro" id="IPR036259">
    <property type="entry name" value="MFS_trans_sf"/>
</dbReference>
<dbReference type="Proteomes" id="UP000053328">
    <property type="component" value="Unassembled WGS sequence"/>
</dbReference>
<feature type="transmembrane region" description="Helical" evidence="6">
    <location>
        <begin position="57"/>
        <end position="76"/>
    </location>
</feature>
<dbReference type="VEuPathDB" id="FungiDB:PV08_07899"/>
<keyword evidence="4 6" id="KW-0472">Membrane</keyword>
<evidence type="ECO:0000256" key="6">
    <source>
        <dbReference type="SAM" id="Phobius"/>
    </source>
</evidence>
<keyword evidence="3 6" id="KW-1133">Transmembrane helix</keyword>
<feature type="transmembrane region" description="Helical" evidence="6">
    <location>
        <begin position="253"/>
        <end position="274"/>
    </location>
</feature>
<evidence type="ECO:0000313" key="7">
    <source>
        <dbReference type="EMBL" id="KIW15112.1"/>
    </source>
</evidence>
<feature type="transmembrane region" description="Helical" evidence="6">
    <location>
        <begin position="163"/>
        <end position="184"/>
    </location>
</feature>
<evidence type="ECO:0000256" key="1">
    <source>
        <dbReference type="ARBA" id="ARBA00004141"/>
    </source>
</evidence>
<name>A0A0D1ZQP7_9EURO</name>
<dbReference type="GO" id="GO:0022857">
    <property type="term" value="F:transmembrane transporter activity"/>
    <property type="evidence" value="ECO:0007669"/>
    <property type="project" value="InterPro"/>
</dbReference>
<comment type="subcellular location">
    <subcellularLocation>
        <location evidence="1">Membrane</location>
        <topology evidence="1">Multi-pass membrane protein</topology>
    </subcellularLocation>
</comment>
<dbReference type="RefSeq" id="XP_016235328.1">
    <property type="nucleotide sequence ID" value="XM_016382226.1"/>
</dbReference>
<evidence type="ECO:0000256" key="4">
    <source>
        <dbReference type="ARBA" id="ARBA00023136"/>
    </source>
</evidence>
<evidence type="ECO:0000256" key="3">
    <source>
        <dbReference type="ARBA" id="ARBA00022989"/>
    </source>
</evidence>
<feature type="transmembrane region" description="Helical" evidence="6">
    <location>
        <begin position="88"/>
        <end position="106"/>
    </location>
</feature>
<dbReference type="OrthoDB" id="440755at2759"/>
<dbReference type="InterPro" id="IPR011701">
    <property type="entry name" value="MFS"/>
</dbReference>
<dbReference type="PANTHER" id="PTHR42718">
    <property type="entry name" value="MAJOR FACILITATOR SUPERFAMILY MULTIDRUG TRANSPORTER MFSC"/>
    <property type="match status" value="1"/>
</dbReference>
<protein>
    <recommendedName>
        <fullName evidence="9">Major facilitator superfamily (MFS) profile domain-containing protein</fullName>
    </recommendedName>
</protein>
<evidence type="ECO:0008006" key="9">
    <source>
        <dbReference type="Google" id="ProtNLM"/>
    </source>
</evidence>